<organism evidence="2 3">
    <name type="scientific">Variovorax robiniae</name>
    <dbReference type="NCBI Taxonomy" id="1836199"/>
    <lineage>
        <taxon>Bacteria</taxon>
        <taxon>Pseudomonadati</taxon>
        <taxon>Pseudomonadota</taxon>
        <taxon>Betaproteobacteria</taxon>
        <taxon>Burkholderiales</taxon>
        <taxon>Comamonadaceae</taxon>
        <taxon>Variovorax</taxon>
    </lineage>
</organism>
<dbReference type="SUPFAM" id="SSF75304">
    <property type="entry name" value="Amidase signature (AS) enzymes"/>
    <property type="match status" value="1"/>
</dbReference>
<proteinExistence type="predicted"/>
<dbReference type="Proteomes" id="UP001367030">
    <property type="component" value="Unassembled WGS sequence"/>
</dbReference>
<protein>
    <submittedName>
        <fullName evidence="2">Indoleacetamide hydrolase</fullName>
    </submittedName>
</protein>
<dbReference type="InterPro" id="IPR000120">
    <property type="entry name" value="Amidase"/>
</dbReference>
<keyword evidence="3" id="KW-1185">Reference proteome</keyword>
<dbReference type="GO" id="GO:0016787">
    <property type="term" value="F:hydrolase activity"/>
    <property type="evidence" value="ECO:0007669"/>
    <property type="project" value="UniProtKB-KW"/>
</dbReference>
<dbReference type="InterPro" id="IPR020556">
    <property type="entry name" value="Amidase_CS"/>
</dbReference>
<evidence type="ECO:0000313" key="3">
    <source>
        <dbReference type="Proteomes" id="UP001367030"/>
    </source>
</evidence>
<evidence type="ECO:0000259" key="1">
    <source>
        <dbReference type="Pfam" id="PF01425"/>
    </source>
</evidence>
<dbReference type="PANTHER" id="PTHR11895:SF151">
    <property type="entry name" value="GLUTAMYL-TRNA(GLN) AMIDOTRANSFERASE SUBUNIT A"/>
    <property type="match status" value="1"/>
</dbReference>
<dbReference type="Gene3D" id="3.90.1300.10">
    <property type="entry name" value="Amidase signature (AS) domain"/>
    <property type="match status" value="1"/>
</dbReference>
<evidence type="ECO:0000313" key="2">
    <source>
        <dbReference type="EMBL" id="MEJ8857567.1"/>
    </source>
</evidence>
<name>A0ABU8XCK2_9BURK</name>
<dbReference type="PANTHER" id="PTHR11895">
    <property type="entry name" value="TRANSAMIDASE"/>
    <property type="match status" value="1"/>
</dbReference>
<dbReference type="EMBL" id="JBBKZS010000011">
    <property type="protein sequence ID" value="MEJ8857567.1"/>
    <property type="molecule type" value="Genomic_DNA"/>
</dbReference>
<dbReference type="InterPro" id="IPR036928">
    <property type="entry name" value="AS_sf"/>
</dbReference>
<dbReference type="InterPro" id="IPR023631">
    <property type="entry name" value="Amidase_dom"/>
</dbReference>
<dbReference type="Pfam" id="PF01425">
    <property type="entry name" value="Amidase"/>
    <property type="match status" value="1"/>
</dbReference>
<dbReference type="PROSITE" id="PS00571">
    <property type="entry name" value="AMIDASES"/>
    <property type="match status" value="1"/>
</dbReference>
<dbReference type="NCBIfam" id="NF005688">
    <property type="entry name" value="PRK07488.1"/>
    <property type="match status" value="1"/>
</dbReference>
<reference evidence="2 3" key="1">
    <citation type="submission" date="2024-03" db="EMBL/GenBank/DDBJ databases">
        <title>Novel species of the genus Variovorax.</title>
        <authorList>
            <person name="Liu Q."/>
            <person name="Xin Y.-H."/>
        </authorList>
    </citation>
    <scope>NUCLEOTIDE SEQUENCE [LARGE SCALE GENOMIC DNA]</scope>
    <source>
        <strain evidence="2 3">KACC 18901</strain>
    </source>
</reference>
<feature type="domain" description="Amidase" evidence="1">
    <location>
        <begin position="38"/>
        <end position="474"/>
    </location>
</feature>
<accession>A0ABU8XCK2</accession>
<keyword evidence="2" id="KW-0378">Hydrolase</keyword>
<gene>
    <name evidence="2" type="primary">iaaH</name>
    <name evidence="2" type="ORF">WKW79_23550</name>
</gene>
<sequence length="492" mass="51245">MTRTALAAAPLPVHEMLALSACEVLDAFARGTLKSEDYVRALLARANELRHLNSWITLNTDGALEAARAVDQARARGDKLGPLAGLPILIKDNIDTQGIETTGATPALRGVVPKRNAPALDPLLQAGAIVLAKASLHELAFGSTSSNAAFGFIRNPYDTTRIPGGSSGGTAAGIAARIAPAGLGTDTGASVRNPASFCGIVGLRPSVGNGGQERRYPGAGVVPISRTRDTVGPMARTVADVALLDAVATGTEVAEPVPLQGLRLGLPRGGFWENLDAEVEAVMNAAVQKLRDAGVIFIEADLEGWAALNERVSMPVALYEFYHRDLTAYLDEGGIPLGIEDVIAQVKSPDVQGVFGLARDMPAAAYEDAMKVWRPQLIELYARYFEQHAVEGMLFPTVPILPPPIDPEFTGAVSINGVEQPGGPAAQFMVLIRNVDPGSNAGLPGLAQPAGMSASGLPVGLEIDGPLGSDRRLLGIGLSIEKVLGLPPAPAT</sequence>
<dbReference type="RefSeq" id="WP_340337633.1">
    <property type="nucleotide sequence ID" value="NZ_JBBKZS010000011.1"/>
</dbReference>
<comment type="caution">
    <text evidence="2">The sequence shown here is derived from an EMBL/GenBank/DDBJ whole genome shotgun (WGS) entry which is preliminary data.</text>
</comment>